<reference evidence="1 2" key="1">
    <citation type="submission" date="2019-05" db="EMBL/GenBank/DDBJ databases">
        <title>Another draft genome of Portunus trituberculatus and its Hox gene families provides insights of decapod evolution.</title>
        <authorList>
            <person name="Jeong J.-H."/>
            <person name="Song I."/>
            <person name="Kim S."/>
            <person name="Choi T."/>
            <person name="Kim D."/>
            <person name="Ryu S."/>
            <person name="Kim W."/>
        </authorList>
    </citation>
    <scope>NUCLEOTIDE SEQUENCE [LARGE SCALE GENOMIC DNA]</scope>
    <source>
        <tissue evidence="1">Muscle</tissue>
    </source>
</reference>
<dbReference type="Proteomes" id="UP000324222">
    <property type="component" value="Unassembled WGS sequence"/>
</dbReference>
<comment type="caution">
    <text evidence="1">The sequence shown here is derived from an EMBL/GenBank/DDBJ whole genome shotgun (WGS) entry which is preliminary data.</text>
</comment>
<evidence type="ECO:0000313" key="1">
    <source>
        <dbReference type="EMBL" id="MPC63966.1"/>
    </source>
</evidence>
<protein>
    <submittedName>
        <fullName evidence="1">Uncharacterized protein</fullName>
    </submittedName>
</protein>
<dbReference type="EMBL" id="VSRR010021472">
    <property type="protein sequence ID" value="MPC63966.1"/>
    <property type="molecule type" value="Genomic_DNA"/>
</dbReference>
<dbReference type="AlphaFoldDB" id="A0A5B7H275"/>
<organism evidence="1 2">
    <name type="scientific">Portunus trituberculatus</name>
    <name type="common">Swimming crab</name>
    <name type="synonym">Neptunus trituberculatus</name>
    <dbReference type="NCBI Taxonomy" id="210409"/>
    <lineage>
        <taxon>Eukaryota</taxon>
        <taxon>Metazoa</taxon>
        <taxon>Ecdysozoa</taxon>
        <taxon>Arthropoda</taxon>
        <taxon>Crustacea</taxon>
        <taxon>Multicrustacea</taxon>
        <taxon>Malacostraca</taxon>
        <taxon>Eumalacostraca</taxon>
        <taxon>Eucarida</taxon>
        <taxon>Decapoda</taxon>
        <taxon>Pleocyemata</taxon>
        <taxon>Brachyura</taxon>
        <taxon>Eubrachyura</taxon>
        <taxon>Portunoidea</taxon>
        <taxon>Portunidae</taxon>
        <taxon>Portuninae</taxon>
        <taxon>Portunus</taxon>
    </lineage>
</organism>
<keyword evidence="2" id="KW-1185">Reference proteome</keyword>
<accession>A0A5B7H275</accession>
<sequence>MKSGRTLQRRPPLNCLADPHTDCVRAVAVVVEGGGEQAASCTMLPFLSTSSLPCTCFLMPVFCLQCPRGSHSKPLTEAAERHALSSTEPCPTHAALPTVVVTPKGW</sequence>
<gene>
    <name evidence="1" type="ORF">E2C01_058073</name>
</gene>
<proteinExistence type="predicted"/>
<name>A0A5B7H275_PORTR</name>
<evidence type="ECO:0000313" key="2">
    <source>
        <dbReference type="Proteomes" id="UP000324222"/>
    </source>
</evidence>